<evidence type="ECO:0000259" key="1">
    <source>
        <dbReference type="SMART" id="SM00481"/>
    </source>
</evidence>
<gene>
    <name evidence="2" type="ORF">PBV87_16915</name>
</gene>
<protein>
    <submittedName>
        <fullName evidence="2">PHP domain-containing protein</fullName>
    </submittedName>
</protein>
<reference evidence="2" key="1">
    <citation type="journal article" date="2023" name="Int. J. Syst. Evol. Microbiol.">
        <title>&lt;i&gt;Holtiella tumoricola&lt;/i&gt; gen. nov. sp. nov., isolated from a human clinical sample.</title>
        <authorList>
            <person name="Allen-Vercoe E."/>
            <person name="Daigneault M.C."/>
            <person name="Vancuren S.J."/>
            <person name="Cochrane K."/>
            <person name="O'Neal L.L."/>
            <person name="Sankaranarayanan K."/>
            <person name="Lawson P.A."/>
        </authorList>
    </citation>
    <scope>NUCLEOTIDE SEQUENCE</scope>
    <source>
        <strain evidence="2">CC70A</strain>
    </source>
</reference>
<dbReference type="PANTHER" id="PTHR42924:SF3">
    <property type="entry name" value="POLYMERASE_HISTIDINOL PHOSPHATASE N-TERMINAL DOMAIN-CONTAINING PROTEIN"/>
    <property type="match status" value="1"/>
</dbReference>
<dbReference type="GO" id="GO:0035312">
    <property type="term" value="F:5'-3' DNA exonuclease activity"/>
    <property type="evidence" value="ECO:0007669"/>
    <property type="project" value="TreeGrafter"/>
</dbReference>
<evidence type="ECO:0000313" key="2">
    <source>
        <dbReference type="EMBL" id="MDA3733160.1"/>
    </source>
</evidence>
<dbReference type="Proteomes" id="UP001169242">
    <property type="component" value="Unassembled WGS sequence"/>
</dbReference>
<dbReference type="RefSeq" id="WP_271013048.1">
    <property type="nucleotide sequence ID" value="NZ_JAQIFT010000061.1"/>
</dbReference>
<dbReference type="SMART" id="SM00481">
    <property type="entry name" value="POLIIIAc"/>
    <property type="match status" value="1"/>
</dbReference>
<comment type="caution">
    <text evidence="2">The sequence shown here is derived from an EMBL/GenBank/DDBJ whole genome shotgun (WGS) entry which is preliminary data.</text>
</comment>
<dbReference type="SUPFAM" id="SSF89550">
    <property type="entry name" value="PHP domain-like"/>
    <property type="match status" value="1"/>
</dbReference>
<evidence type="ECO:0000313" key="3">
    <source>
        <dbReference type="Proteomes" id="UP001169242"/>
    </source>
</evidence>
<name>A0AA42J271_9FIRM</name>
<sequence length="431" mass="48950">MMKRELSLYDVYPKVILAHHVSQVTIASIDYSTQLKEGGLYKVGIVPLCKGLYRGNPSFDQVEVCVKDQKLVFDYAFGDEQEYYLRVFDEAGNQVVQLSVYAVEQDLYERRPYRGDLHVHSCFSDGKESPEFVCGMYRQTGFDFLAITDHYQYAPSLRAIEAYKDVPLGLTILPGEEVHAPENPVHIVHFGGEWSVNALFQGDKEKYFEEVDAIQKTLVCPEGVDAFTYAACLWVYSKIKEANGLSIFAHPYWIADVYNVPMALSIHQFEQKPFDAFELLGGQTTHENNMQWALYNEMRAKGLNPIPIVGSSDSHSVLTTDWFNEAKTIVFAKGKDKEHLFEAIRGGYSVAVESRHGESERVHGNYRLTSYARFLLSEYFPLHDALCFEEGRAMLGYLRQEADAPLLLQLTQKRTGDLLNKCFGTSIESSI</sequence>
<proteinExistence type="predicted"/>
<dbReference type="PANTHER" id="PTHR42924">
    <property type="entry name" value="EXONUCLEASE"/>
    <property type="match status" value="1"/>
</dbReference>
<dbReference type="AlphaFoldDB" id="A0AA42J271"/>
<accession>A0AA42J271</accession>
<dbReference type="Pfam" id="PF02811">
    <property type="entry name" value="PHP"/>
    <property type="match status" value="1"/>
</dbReference>
<dbReference type="InterPro" id="IPR052018">
    <property type="entry name" value="PHP_domain"/>
</dbReference>
<dbReference type="InterPro" id="IPR016195">
    <property type="entry name" value="Pol/histidinol_Pase-like"/>
</dbReference>
<organism evidence="2 3">
    <name type="scientific">Holtiella tumoricola</name>
    <dbReference type="NCBI Taxonomy" id="3018743"/>
    <lineage>
        <taxon>Bacteria</taxon>
        <taxon>Bacillati</taxon>
        <taxon>Bacillota</taxon>
        <taxon>Clostridia</taxon>
        <taxon>Lachnospirales</taxon>
        <taxon>Cellulosilyticaceae</taxon>
        <taxon>Holtiella</taxon>
    </lineage>
</organism>
<dbReference type="EMBL" id="JAQIFT010000061">
    <property type="protein sequence ID" value="MDA3733160.1"/>
    <property type="molecule type" value="Genomic_DNA"/>
</dbReference>
<dbReference type="InterPro" id="IPR004013">
    <property type="entry name" value="PHP_dom"/>
</dbReference>
<keyword evidence="3" id="KW-1185">Reference proteome</keyword>
<feature type="domain" description="Polymerase/histidinol phosphatase N-terminal" evidence="1">
    <location>
        <begin position="115"/>
        <end position="182"/>
    </location>
</feature>
<dbReference type="GO" id="GO:0004534">
    <property type="term" value="F:5'-3' RNA exonuclease activity"/>
    <property type="evidence" value="ECO:0007669"/>
    <property type="project" value="TreeGrafter"/>
</dbReference>
<dbReference type="CDD" id="cd07432">
    <property type="entry name" value="PHP_HisPPase"/>
    <property type="match status" value="1"/>
</dbReference>
<dbReference type="Gene3D" id="3.20.20.140">
    <property type="entry name" value="Metal-dependent hydrolases"/>
    <property type="match status" value="1"/>
</dbReference>
<dbReference type="InterPro" id="IPR003141">
    <property type="entry name" value="Pol/His_phosphatase_N"/>
</dbReference>